<keyword evidence="13" id="KW-0378">Hydrolase</keyword>
<dbReference type="Proteomes" id="UP001318040">
    <property type="component" value="Chromosome 36"/>
</dbReference>
<evidence type="ECO:0000256" key="8">
    <source>
        <dbReference type="ARBA" id="ARBA00023180"/>
    </source>
</evidence>
<dbReference type="SUPFAM" id="SSF48225">
    <property type="entry name" value="Seven-hairpin glycosidases"/>
    <property type="match status" value="1"/>
</dbReference>
<keyword evidence="4" id="KW-0256">Endoplasmic reticulum</keyword>
<feature type="signal peptide" evidence="15">
    <location>
        <begin position="1"/>
        <end position="25"/>
    </location>
</feature>
<evidence type="ECO:0000256" key="15">
    <source>
        <dbReference type="SAM" id="SignalP"/>
    </source>
</evidence>
<evidence type="ECO:0000256" key="5">
    <source>
        <dbReference type="ARBA" id="ARBA00022968"/>
    </source>
</evidence>
<feature type="active site" evidence="11">
    <location>
        <position position="469"/>
    </location>
</feature>
<comment type="function">
    <text evidence="10">Extracts misfolded glycoproteins, but not glycoproteins undergoing productive folding, from the calnexin cycle. It is directly involved in endoplasmic reticulum-associated degradation (ERAD) and targets misfolded glycoproteins for degradation in an N-glycan-independent manner, probably by forming a complex with SEL1L. It has low mannosidase activity, catalyzing mannose trimming from Man8GlcNAc2 to Man7GlcNAc2.</text>
</comment>
<dbReference type="EC" id="3.2.1.-" evidence="13"/>
<feature type="binding site" evidence="12">
    <location>
        <position position="555"/>
    </location>
    <ligand>
        <name>Ca(2+)</name>
        <dbReference type="ChEBI" id="CHEBI:29108"/>
    </ligand>
</feature>
<dbReference type="KEGG" id="pmrn:116949359"/>
<keyword evidence="15" id="KW-0732">Signal</keyword>
<evidence type="ECO:0000256" key="7">
    <source>
        <dbReference type="ARBA" id="ARBA00023136"/>
    </source>
</evidence>
<dbReference type="GO" id="GO:0005509">
    <property type="term" value="F:calcium ion binding"/>
    <property type="evidence" value="ECO:0007669"/>
    <property type="project" value="InterPro"/>
</dbReference>
<evidence type="ECO:0000256" key="14">
    <source>
        <dbReference type="SAM" id="MobiDB-lite"/>
    </source>
</evidence>
<dbReference type="RefSeq" id="XP_032822476.1">
    <property type="nucleotide sequence ID" value="XM_032966585.1"/>
</dbReference>
<feature type="active site" evidence="11">
    <location>
        <position position="346"/>
    </location>
</feature>
<evidence type="ECO:0000256" key="3">
    <source>
        <dbReference type="ARBA" id="ARBA00022692"/>
    </source>
</evidence>
<dbReference type="GO" id="GO:0044322">
    <property type="term" value="C:endoplasmic reticulum quality control compartment"/>
    <property type="evidence" value="ECO:0007669"/>
    <property type="project" value="GOC"/>
</dbReference>
<proteinExistence type="inferred from homology"/>
<evidence type="ECO:0000256" key="4">
    <source>
        <dbReference type="ARBA" id="ARBA00022824"/>
    </source>
</evidence>
<comment type="subcellular location">
    <subcellularLocation>
        <location evidence="1">Endoplasmic reticulum membrane</location>
        <topology evidence="1">Single-pass type II membrane protein</topology>
    </subcellularLocation>
</comment>
<comment type="cofactor">
    <cofactor evidence="12">
        <name>Ca(2+)</name>
        <dbReference type="ChEBI" id="CHEBI:29108"/>
    </cofactor>
</comment>
<dbReference type="InterPro" id="IPR001382">
    <property type="entry name" value="Glyco_hydro_47"/>
</dbReference>
<dbReference type="InterPro" id="IPR012341">
    <property type="entry name" value="6hp_glycosidase-like_sf"/>
</dbReference>
<keyword evidence="12" id="KW-0106">Calcium</keyword>
<dbReference type="GO" id="GO:0006986">
    <property type="term" value="P:response to unfolded protein"/>
    <property type="evidence" value="ECO:0007669"/>
    <property type="project" value="UniProtKB-KW"/>
</dbReference>
<dbReference type="AlphaFoldDB" id="A0AAJ7TQR8"/>
<evidence type="ECO:0000256" key="13">
    <source>
        <dbReference type="RuleBase" id="RU361193"/>
    </source>
</evidence>
<keyword evidence="16" id="KW-1185">Reference proteome</keyword>
<keyword evidence="12" id="KW-0479">Metal-binding</keyword>
<keyword evidence="13" id="KW-0326">Glycosidase</keyword>
<evidence type="ECO:0000256" key="11">
    <source>
        <dbReference type="PIRSR" id="PIRSR601382-1"/>
    </source>
</evidence>
<feature type="region of interest" description="Disordered" evidence="14">
    <location>
        <begin position="28"/>
        <end position="58"/>
    </location>
</feature>
<keyword evidence="5" id="KW-0735">Signal-anchor</keyword>
<dbReference type="FunFam" id="1.50.10.10:FF:000016">
    <property type="entry name" value="alpha-1,2-Mannosidase"/>
    <property type="match status" value="1"/>
</dbReference>
<reference evidence="17" key="1">
    <citation type="submission" date="2025-08" db="UniProtKB">
        <authorList>
            <consortium name="RefSeq"/>
        </authorList>
    </citation>
    <scope>IDENTIFICATION</scope>
    <source>
        <tissue evidence="17">Sperm</tissue>
    </source>
</reference>
<feature type="active site" description="Proton donor" evidence="11">
    <location>
        <position position="450"/>
    </location>
</feature>
<dbReference type="GO" id="GO:0005789">
    <property type="term" value="C:endoplasmic reticulum membrane"/>
    <property type="evidence" value="ECO:0007669"/>
    <property type="project" value="UniProtKB-SubCell"/>
</dbReference>
<dbReference type="PANTHER" id="PTHR45679">
    <property type="entry name" value="ER DEGRADATION-ENHANCING ALPHA-MANNOSIDASE-LIKE PROTEIN 2"/>
    <property type="match status" value="1"/>
</dbReference>
<keyword evidence="7" id="KW-0472">Membrane</keyword>
<evidence type="ECO:0000313" key="16">
    <source>
        <dbReference type="Proteomes" id="UP001318040"/>
    </source>
</evidence>
<dbReference type="GO" id="GO:0005975">
    <property type="term" value="P:carbohydrate metabolic process"/>
    <property type="evidence" value="ECO:0007669"/>
    <property type="project" value="InterPro"/>
</dbReference>
<dbReference type="Pfam" id="PF01532">
    <property type="entry name" value="Glyco_hydro_47"/>
    <property type="match status" value="1"/>
</dbReference>
<evidence type="ECO:0000256" key="1">
    <source>
        <dbReference type="ARBA" id="ARBA00004648"/>
    </source>
</evidence>
<keyword evidence="3" id="KW-0812">Transmembrane</keyword>
<dbReference type="GO" id="GO:1904154">
    <property type="term" value="P:positive regulation of retrograde protein transport, ER to cytosol"/>
    <property type="evidence" value="ECO:0007669"/>
    <property type="project" value="UniProtKB-ARBA"/>
</dbReference>
<dbReference type="Gene3D" id="1.50.10.10">
    <property type="match status" value="1"/>
</dbReference>
<feature type="region of interest" description="Disordered" evidence="14">
    <location>
        <begin position="573"/>
        <end position="603"/>
    </location>
</feature>
<evidence type="ECO:0000256" key="10">
    <source>
        <dbReference type="ARBA" id="ARBA00060207"/>
    </source>
</evidence>
<feature type="chain" id="PRO_5042475958" description="alpha-1,2-Mannosidase" evidence="15">
    <location>
        <begin position="26"/>
        <end position="652"/>
    </location>
</feature>
<feature type="compositionally biased region" description="Low complexity" evidence="14">
    <location>
        <begin position="593"/>
        <end position="603"/>
    </location>
</feature>
<dbReference type="InterPro" id="IPR036026">
    <property type="entry name" value="Seven-hairpin_glycosidases"/>
</dbReference>
<name>A0AAJ7TQR8_PETMA</name>
<protein>
    <recommendedName>
        <fullName evidence="13">alpha-1,2-Mannosidase</fullName>
        <ecNumber evidence="13">3.2.1.-</ecNumber>
    </recommendedName>
</protein>
<evidence type="ECO:0000256" key="9">
    <source>
        <dbReference type="ARBA" id="ARBA00023230"/>
    </source>
</evidence>
<feature type="compositionally biased region" description="Acidic residues" evidence="14">
    <location>
        <begin position="32"/>
        <end position="47"/>
    </location>
</feature>
<dbReference type="GeneID" id="116949359"/>
<evidence type="ECO:0000256" key="6">
    <source>
        <dbReference type="ARBA" id="ARBA00022989"/>
    </source>
</evidence>
<accession>A0AAJ7TQR8</accession>
<dbReference type="CTD" id="9695"/>
<feature type="active site" description="Proton donor" evidence="11">
    <location>
        <position position="201"/>
    </location>
</feature>
<sequence length="652" mass="71661">MRFATPLLVAALLGLALWHLRLAWAGTSSGGEDGDDVDDDDGDDGDDDVRKRSCGRAGSSAGIGGGRLYGWSHGGGGGGGDIGVGGSWDPYAHKFSTFPDQLRVQLREDARRMFYVGYDNYMSHAFPADELNPIDCRGRGPDVDNPSNININDVLGNYSLTLIDALDTLAVMGNASEFQRAVRLVMETISFDQDSTVQVFEATIRVLGSLLSAHLIITDTAQPFGDMALPDYEDELLHMAHELASRLLPAFENTNTGIPYPRVNLRRGVPLDVSEETCTAGAGSLLVEFGVLSRLLGDPTYEGAARRAVRSLWALRCNTTGLLGNVINVQSGQWVGSQSGLGAGLDSFYEYLLKSHVLFGEDEDLHMFNAIYASIQTHLRKGRRECNSGHGEPPLYVNVNMCSGRIINTWIDSLQAFFPGLQVLAGDVEEAICLHAFYYAIWQRFEALPERYNWQLKAPDVHFYPLRPELVESTYLLYQATKNPFYLHVGQKILQSIEKHTRVRCGYATLHHVIDKSKEDRMESFFLSETCKYLFLLFDIENPVHVGGRAFIFTTEGHLLPVGRQLRRKTLAGGSGANGVAGRAQGASGGSESGDAGDASAVWQSQQSWTTTTELPGAALNSSCWRVNPERRFSLPLKPMYMQQIESMVGLL</sequence>
<evidence type="ECO:0000256" key="12">
    <source>
        <dbReference type="PIRSR" id="PIRSR601382-2"/>
    </source>
</evidence>
<dbReference type="PANTHER" id="PTHR45679:SF5">
    <property type="entry name" value="ER DEGRADATION-ENHANCING ALPHA-MANNOSIDASE-LIKE PROTEIN 1"/>
    <property type="match status" value="1"/>
</dbReference>
<dbReference type="InterPro" id="IPR044674">
    <property type="entry name" value="EDEM1/2/3"/>
</dbReference>
<comment type="similarity">
    <text evidence="2 13">Belongs to the glycosyl hydrolase 47 family.</text>
</comment>
<gene>
    <name evidence="17" type="primary">EDEM1</name>
</gene>
<dbReference type="PRINTS" id="PR00747">
    <property type="entry name" value="GLYHDRLASE47"/>
</dbReference>
<keyword evidence="6" id="KW-1133">Transmembrane helix</keyword>
<evidence type="ECO:0000256" key="2">
    <source>
        <dbReference type="ARBA" id="ARBA00007658"/>
    </source>
</evidence>
<keyword evidence="8" id="KW-0325">Glycoprotein</keyword>
<dbReference type="GO" id="GO:0004571">
    <property type="term" value="F:mannosyl-oligosaccharide 1,2-alpha-mannosidase activity"/>
    <property type="evidence" value="ECO:0007669"/>
    <property type="project" value="InterPro"/>
</dbReference>
<organism evidence="16 17">
    <name type="scientific">Petromyzon marinus</name>
    <name type="common">Sea lamprey</name>
    <dbReference type="NCBI Taxonomy" id="7757"/>
    <lineage>
        <taxon>Eukaryota</taxon>
        <taxon>Metazoa</taxon>
        <taxon>Chordata</taxon>
        <taxon>Craniata</taxon>
        <taxon>Vertebrata</taxon>
        <taxon>Cyclostomata</taxon>
        <taxon>Hyperoartia</taxon>
        <taxon>Petromyzontiformes</taxon>
        <taxon>Petromyzontidae</taxon>
        <taxon>Petromyzon</taxon>
    </lineage>
</organism>
<dbReference type="GO" id="GO:1904380">
    <property type="term" value="P:endoplasmic reticulum mannose trimming"/>
    <property type="evidence" value="ECO:0007669"/>
    <property type="project" value="InterPro"/>
</dbReference>
<keyword evidence="9" id="KW-0834">Unfolded protein response</keyword>
<evidence type="ECO:0000313" key="17">
    <source>
        <dbReference type="RefSeq" id="XP_032822476.1"/>
    </source>
</evidence>